<evidence type="ECO:0000313" key="3">
    <source>
        <dbReference type="Proteomes" id="UP001301350"/>
    </source>
</evidence>
<protein>
    <submittedName>
        <fullName evidence="2">Uncharacterized protein</fullName>
    </submittedName>
</protein>
<feature type="compositionally biased region" description="Polar residues" evidence="1">
    <location>
        <begin position="87"/>
        <end position="97"/>
    </location>
</feature>
<sequence>MNRHGVLPAGRGVRAAADNHRLGAREVLPQQPLTRPELEEPESVAAGSFRADMEILHELFADSRSEVTSLEATLTGRAPGHRGVGEESSSNVNSALPSDSELSRAMLPLLPLDEVAVEGSGRALRDRVPATAAPPTHHLTQNMGGAAAAALRDSDSDPDAAVAFGSATVADNVDSVWSMMRAPLGRNLSDATAHRFPRPSPTLSSVNFPAVTHRPPFALGESVAAPVHPEAHVSPVDLADEDDEEAVEMDELMRIVCQGRQAASDWPIAAPRTTAIRARPGAHSNQRATSASLGGTASTSRRHARAAAKRTSAAPSAPTHTPRSTPDATSVAVTAPARPTWTLSGCAEPSADQPSSSPSPLKMKRTARVESLEQRRETHKLHTRLSRQKVSDSFDHLLSVLLGDCPTAADGVDITLCAERQGRCAAEAALVCACCGLDHCQSEACARCKASDASASGTAPNDPWNAPGTCYGWHDRWMPRDARVELLRKRLRRKADTLDYAASAITQLRRERRELELQLLLSSAAFRKQWIGEAVRRAHQWSGGVWRGALVAAGKGVARALLECIGWSYAELWVQEQEQEVVVVEGEKGKRAPLEFAAVVMVSPTDTRRGDERPLREKAQPVGELSPPALPASSFSEASACRDCDSTGIEGSANGCGTVSPVQREPTPRAAPVADAKAEEIATGRWQTLAHFARQCRALAARGARDIQHHACAAQTPVWQAINATATIAAARTQAERHHAVGDMLMHWGRRALARDAGVHTLLAVPILGLPVSPLSAASVGADQTDAASAPQLLLGALVLATERAVAWDERVVRTAAMFTAALGAELASLPRP</sequence>
<dbReference type="EMBL" id="JANCYW010000002">
    <property type="protein sequence ID" value="KAK4534460.1"/>
    <property type="molecule type" value="Genomic_DNA"/>
</dbReference>
<accession>A0AAV9IQT9</accession>
<name>A0AAV9IQT9_CYACA</name>
<evidence type="ECO:0000313" key="2">
    <source>
        <dbReference type="EMBL" id="KAK4534460.1"/>
    </source>
</evidence>
<feature type="compositionally biased region" description="Low complexity" evidence="1">
    <location>
        <begin position="288"/>
        <end position="299"/>
    </location>
</feature>
<keyword evidence="3" id="KW-1185">Reference proteome</keyword>
<feature type="compositionally biased region" description="Low complexity" evidence="1">
    <location>
        <begin position="624"/>
        <end position="634"/>
    </location>
</feature>
<organism evidence="2 3">
    <name type="scientific">Cyanidium caldarium</name>
    <name type="common">Red alga</name>
    <dbReference type="NCBI Taxonomy" id="2771"/>
    <lineage>
        <taxon>Eukaryota</taxon>
        <taxon>Rhodophyta</taxon>
        <taxon>Bangiophyceae</taxon>
        <taxon>Cyanidiales</taxon>
        <taxon>Cyanidiaceae</taxon>
        <taxon>Cyanidium</taxon>
    </lineage>
</organism>
<proteinExistence type="predicted"/>
<dbReference type="AlphaFoldDB" id="A0AAV9IQT9"/>
<feature type="compositionally biased region" description="Basic and acidic residues" evidence="1">
    <location>
        <begin position="606"/>
        <end position="619"/>
    </location>
</feature>
<feature type="compositionally biased region" description="Basic and acidic residues" evidence="1">
    <location>
        <begin position="367"/>
        <end position="376"/>
    </location>
</feature>
<feature type="region of interest" description="Disordered" evidence="1">
    <location>
        <begin position="606"/>
        <end position="634"/>
    </location>
</feature>
<feature type="region of interest" description="Disordered" evidence="1">
    <location>
        <begin position="75"/>
        <end position="97"/>
    </location>
</feature>
<comment type="caution">
    <text evidence="2">The sequence shown here is derived from an EMBL/GenBank/DDBJ whole genome shotgun (WGS) entry which is preliminary data.</text>
</comment>
<reference evidence="2 3" key="1">
    <citation type="submission" date="2022-07" db="EMBL/GenBank/DDBJ databases">
        <title>Genome-wide signatures of adaptation to extreme environments.</title>
        <authorList>
            <person name="Cho C.H."/>
            <person name="Yoon H.S."/>
        </authorList>
    </citation>
    <scope>NUCLEOTIDE SEQUENCE [LARGE SCALE GENOMIC DNA]</scope>
    <source>
        <strain evidence="2 3">DBV 063 E5</strain>
    </source>
</reference>
<evidence type="ECO:0000256" key="1">
    <source>
        <dbReference type="SAM" id="MobiDB-lite"/>
    </source>
</evidence>
<feature type="region of interest" description="Disordered" evidence="1">
    <location>
        <begin position="275"/>
        <end position="384"/>
    </location>
</feature>
<feature type="compositionally biased region" description="Polar residues" evidence="1">
    <location>
        <begin position="321"/>
        <end position="332"/>
    </location>
</feature>
<feature type="compositionally biased region" description="Low complexity" evidence="1">
    <location>
        <begin position="309"/>
        <end position="319"/>
    </location>
</feature>
<gene>
    <name evidence="2" type="ORF">CDCA_CDCA02G0485</name>
</gene>
<dbReference type="Proteomes" id="UP001301350">
    <property type="component" value="Unassembled WGS sequence"/>
</dbReference>